<organism evidence="1 2">
    <name type="scientific">Volvox africanus</name>
    <dbReference type="NCBI Taxonomy" id="51714"/>
    <lineage>
        <taxon>Eukaryota</taxon>
        <taxon>Viridiplantae</taxon>
        <taxon>Chlorophyta</taxon>
        <taxon>core chlorophytes</taxon>
        <taxon>Chlorophyceae</taxon>
        <taxon>CS clade</taxon>
        <taxon>Chlamydomonadales</taxon>
        <taxon>Volvocaceae</taxon>
        <taxon>Volvox</taxon>
    </lineage>
</organism>
<evidence type="ECO:0008006" key="3">
    <source>
        <dbReference type="Google" id="ProtNLM"/>
    </source>
</evidence>
<reference evidence="1" key="1">
    <citation type="journal article" date="2021" name="Proc. Natl. Acad. Sci. U.S.A.">
        <title>Three genomes in the algal genus Volvox reveal the fate of a haploid sex-determining region after a transition to homothallism.</title>
        <authorList>
            <person name="Yamamoto K."/>
            <person name="Hamaji T."/>
            <person name="Kawai-Toyooka H."/>
            <person name="Matsuzaki R."/>
            <person name="Takahashi F."/>
            <person name="Nishimura Y."/>
            <person name="Kawachi M."/>
            <person name="Noguchi H."/>
            <person name="Minakuchi Y."/>
            <person name="Umen J.G."/>
            <person name="Toyoda A."/>
            <person name="Nozaki H."/>
        </authorList>
    </citation>
    <scope>NUCLEOTIDE SEQUENCE</scope>
    <source>
        <strain evidence="1">NIES-3780</strain>
    </source>
</reference>
<dbReference type="AlphaFoldDB" id="A0A8J4F8K3"/>
<dbReference type="Proteomes" id="UP000747399">
    <property type="component" value="Unassembled WGS sequence"/>
</dbReference>
<dbReference type="SUPFAM" id="SSF81383">
    <property type="entry name" value="F-box domain"/>
    <property type="match status" value="1"/>
</dbReference>
<dbReference type="InterPro" id="IPR036047">
    <property type="entry name" value="F-box-like_dom_sf"/>
</dbReference>
<evidence type="ECO:0000313" key="2">
    <source>
        <dbReference type="Proteomes" id="UP000747399"/>
    </source>
</evidence>
<dbReference type="EMBL" id="BNCO01000041">
    <property type="protein sequence ID" value="GIL60843.1"/>
    <property type="molecule type" value="Genomic_DNA"/>
</dbReference>
<evidence type="ECO:0000313" key="1">
    <source>
        <dbReference type="EMBL" id="GIL60843.1"/>
    </source>
</evidence>
<protein>
    <recommendedName>
        <fullName evidence="3">F-box domain-containing protein</fullName>
    </recommendedName>
</protein>
<comment type="caution">
    <text evidence="1">The sequence shown here is derived from an EMBL/GenBank/DDBJ whole genome shotgun (WGS) entry which is preliminary data.</text>
</comment>
<keyword evidence="2" id="KW-1185">Reference proteome</keyword>
<gene>
    <name evidence="1" type="ORF">Vafri_15361</name>
</gene>
<sequence>MERFETVSDERAPGLEDPAPALVENLCAQFIFDGNYLLRLGQINRFWCRAVNDVALWKRLNTARFGLKAIAPARVPAQPATAIPGWCFFAGLDSGGDDCSTPEDANGNLHPTDLAARAEQLGAIAFNTQGWIKNGLQGKSHWSRYSYVPGVGMYVREEAVASMLGAPLPAPLPKSAEPQVRPPDFPGWVFFSLVDSPGGDIRHPANGDTNFTSTCSTLEELAEVASRLSSCVAFNTSGYLKHRLQPQVHWRQGGGSCSWGGLYVRQDVVEARKLRKPTEAWENPAAGGQGCRCHLA</sequence>
<accession>A0A8J4F8K3</accession>
<proteinExistence type="predicted"/>
<name>A0A8J4F8K3_9CHLO</name>